<protein>
    <recommendedName>
        <fullName evidence="1">DUF6891 domain-containing protein</fullName>
    </recommendedName>
</protein>
<dbReference type="RefSeq" id="WP_073279335.1">
    <property type="nucleotide sequence ID" value="NZ_FRAC01000029.1"/>
</dbReference>
<name>A0A1M6ZG55_9FIRM</name>
<keyword evidence="3" id="KW-1185">Reference proteome</keyword>
<dbReference type="OrthoDB" id="2044786at2"/>
<evidence type="ECO:0000313" key="3">
    <source>
        <dbReference type="Proteomes" id="UP000184386"/>
    </source>
</evidence>
<accession>A0A1M6ZG55</accession>
<dbReference type="Proteomes" id="UP000184386">
    <property type="component" value="Unassembled WGS sequence"/>
</dbReference>
<proteinExistence type="predicted"/>
<reference evidence="2 3" key="1">
    <citation type="submission" date="2016-11" db="EMBL/GenBank/DDBJ databases">
        <authorList>
            <person name="Jaros S."/>
            <person name="Januszkiewicz K."/>
            <person name="Wedrychowicz H."/>
        </authorList>
    </citation>
    <scope>NUCLEOTIDE SEQUENCE [LARGE SCALE GENOMIC DNA]</scope>
    <source>
        <strain evidence="2 3">DSM 15929</strain>
    </source>
</reference>
<evidence type="ECO:0000259" key="1">
    <source>
        <dbReference type="Pfam" id="PF21831"/>
    </source>
</evidence>
<sequence>MIYKNSNRVNEDISDEMIDSVKYYVKSGFYSDEMILNYMKGELEESSEIELKQLILDVKKNYCHQQQGDFLRLDKVFRKLTDKKIITMHKAGYSMDEGFELLNEIAQEMHKAGNILIGCCFYHEQDLIGLIELDKKKLYLAYGNYLDQPDAVAVGKMIVSTLKEEGFCIEWDGNKESRIAILNMKWDKIYNIHNEE</sequence>
<dbReference type="EMBL" id="FRAC01000029">
    <property type="protein sequence ID" value="SHL29448.1"/>
    <property type="molecule type" value="Genomic_DNA"/>
</dbReference>
<evidence type="ECO:0000313" key="2">
    <source>
        <dbReference type="EMBL" id="SHL29448.1"/>
    </source>
</evidence>
<dbReference type="InterPro" id="IPR054186">
    <property type="entry name" value="DUF6891"/>
</dbReference>
<feature type="domain" description="DUF6891" evidence="1">
    <location>
        <begin position="11"/>
        <end position="188"/>
    </location>
</feature>
<gene>
    <name evidence="2" type="ORF">SAMN02745136_04556</name>
</gene>
<dbReference type="STRING" id="1121322.SAMN02745136_04556"/>
<dbReference type="AlphaFoldDB" id="A0A1M6ZG55"/>
<organism evidence="2 3">
    <name type="scientific">Anaerocolumna jejuensis DSM 15929</name>
    <dbReference type="NCBI Taxonomy" id="1121322"/>
    <lineage>
        <taxon>Bacteria</taxon>
        <taxon>Bacillati</taxon>
        <taxon>Bacillota</taxon>
        <taxon>Clostridia</taxon>
        <taxon>Lachnospirales</taxon>
        <taxon>Lachnospiraceae</taxon>
        <taxon>Anaerocolumna</taxon>
    </lineage>
</organism>
<dbReference type="Pfam" id="PF21831">
    <property type="entry name" value="DUF6891"/>
    <property type="match status" value="1"/>
</dbReference>